<keyword evidence="2" id="KW-1185">Reference proteome</keyword>
<dbReference type="AlphaFoldDB" id="A0A9W8ZGF4"/>
<name>A0A9W8ZGF4_9PLEO</name>
<dbReference type="OrthoDB" id="3917213at2759"/>
<dbReference type="Proteomes" id="UP001140510">
    <property type="component" value="Unassembled WGS sequence"/>
</dbReference>
<organism evidence="1 2">
    <name type="scientific">Didymella pomorum</name>
    <dbReference type="NCBI Taxonomy" id="749634"/>
    <lineage>
        <taxon>Eukaryota</taxon>
        <taxon>Fungi</taxon>
        <taxon>Dikarya</taxon>
        <taxon>Ascomycota</taxon>
        <taxon>Pezizomycotina</taxon>
        <taxon>Dothideomycetes</taxon>
        <taxon>Pleosporomycetidae</taxon>
        <taxon>Pleosporales</taxon>
        <taxon>Pleosporineae</taxon>
        <taxon>Didymellaceae</taxon>
        <taxon>Didymella</taxon>
    </lineage>
</organism>
<comment type="caution">
    <text evidence="1">The sequence shown here is derived from an EMBL/GenBank/DDBJ whole genome shotgun (WGS) entry which is preliminary data.</text>
</comment>
<proteinExistence type="predicted"/>
<sequence length="162" mass="19046">MTLGTRLASEHHAKSLWLNEGALQEQLRNPPFPSEAPFPWAPFRPAAFQTKKFTVTVSRGSYILPWDLFTKRPYPLFQSDYRWAPSRYRWQLQFDISPYPLRDEWAEDVKIGMPGGALDYGLYWERKSFVRKSIPRGDQTWAETLDLSWWLSPTIGRAHLEQ</sequence>
<accession>A0A9W8ZGF4</accession>
<reference evidence="1" key="1">
    <citation type="submission" date="2022-10" db="EMBL/GenBank/DDBJ databases">
        <title>Tapping the CABI collections for fungal endophytes: first genome assemblies for Collariella, Neodidymelliopsis, Ascochyta clinopodiicola, Didymella pomorum, Didymosphaeria variabile, Neocosmospora piperis and Neocucurbitaria cava.</title>
        <authorList>
            <person name="Hill R."/>
        </authorList>
    </citation>
    <scope>NUCLEOTIDE SEQUENCE</scope>
    <source>
        <strain evidence="1">IMI 355091</strain>
    </source>
</reference>
<dbReference type="EMBL" id="JAPEVA010000028">
    <property type="protein sequence ID" value="KAJ4406253.1"/>
    <property type="molecule type" value="Genomic_DNA"/>
</dbReference>
<evidence type="ECO:0000313" key="1">
    <source>
        <dbReference type="EMBL" id="KAJ4406253.1"/>
    </source>
</evidence>
<protein>
    <submittedName>
        <fullName evidence="1">Uncharacterized protein</fullName>
    </submittedName>
</protein>
<evidence type="ECO:0000313" key="2">
    <source>
        <dbReference type="Proteomes" id="UP001140510"/>
    </source>
</evidence>
<gene>
    <name evidence="1" type="ORF">N0V91_004705</name>
</gene>